<gene>
    <name evidence="3" type="ORF">MAR_002760</name>
</gene>
<evidence type="ECO:0000313" key="4">
    <source>
        <dbReference type="Proteomes" id="UP001164746"/>
    </source>
</evidence>
<evidence type="ECO:0000313" key="3">
    <source>
        <dbReference type="EMBL" id="WAR29192.1"/>
    </source>
</evidence>
<dbReference type="Proteomes" id="UP001164746">
    <property type="component" value="Chromosome 16"/>
</dbReference>
<reference evidence="3" key="1">
    <citation type="submission" date="2022-11" db="EMBL/GenBank/DDBJ databases">
        <title>Centuries of genome instability and evolution in soft-shell clam transmissible cancer (bioRxiv).</title>
        <authorList>
            <person name="Hart S.F.M."/>
            <person name="Yonemitsu M.A."/>
            <person name="Giersch R.M."/>
            <person name="Beal B.F."/>
            <person name="Arriagada G."/>
            <person name="Davis B.W."/>
            <person name="Ostrander E.A."/>
            <person name="Goff S.P."/>
            <person name="Metzger M.J."/>
        </authorList>
    </citation>
    <scope>NUCLEOTIDE SEQUENCE</scope>
    <source>
        <strain evidence="3">MELC-2E11</strain>
        <tissue evidence="3">Siphon/mantle</tissue>
    </source>
</reference>
<accession>A0ABY7G5J4</accession>
<dbReference type="EMBL" id="CP111027">
    <property type="protein sequence ID" value="WAR29192.1"/>
    <property type="molecule type" value="Genomic_DNA"/>
</dbReference>
<sequence length="312" mass="36682">MNLNVKKVCLSTEELILQVGQMPFSNGCLESPNTGHRPSTIADEAEPMRTRPSDEWKEHDIKEASADCPSEDEQHMSQVERPLIHNTAVIPEAQGQQNEINRDNTTILKTIEKQEKAREEETKLQHNIEQIMKECSGLREEEKMLQDNIEQLMKECSGLREKEKLLQNNIRQLKEECTDWREKENEIKQLKKECNGLRKCNQERTFALSRKQSDLDKNRTELQSLQKTIEYDLRQHYKQFNNKCLREYNVAIRTNEEDVFDLKHKNSTLEENMSDLNHENLQMHEEVDQQLKRHHNNISIQGNTFISGIVFV</sequence>
<feature type="compositionally biased region" description="Basic and acidic residues" evidence="2">
    <location>
        <begin position="46"/>
        <end position="58"/>
    </location>
</feature>
<protein>
    <recommendedName>
        <fullName evidence="5">CCDC144C-like coiled-coil domain-containing protein</fullName>
    </recommendedName>
</protein>
<evidence type="ECO:0000256" key="2">
    <source>
        <dbReference type="SAM" id="MobiDB-lite"/>
    </source>
</evidence>
<keyword evidence="1" id="KW-0175">Coiled coil</keyword>
<feature type="coiled-coil region" evidence="1">
    <location>
        <begin position="114"/>
        <end position="228"/>
    </location>
</feature>
<feature type="coiled-coil region" evidence="1">
    <location>
        <begin position="259"/>
        <end position="286"/>
    </location>
</feature>
<name>A0ABY7G5J4_MYAAR</name>
<proteinExistence type="predicted"/>
<keyword evidence="4" id="KW-1185">Reference proteome</keyword>
<evidence type="ECO:0008006" key="5">
    <source>
        <dbReference type="Google" id="ProtNLM"/>
    </source>
</evidence>
<evidence type="ECO:0000256" key="1">
    <source>
        <dbReference type="SAM" id="Coils"/>
    </source>
</evidence>
<organism evidence="3 4">
    <name type="scientific">Mya arenaria</name>
    <name type="common">Soft-shell clam</name>
    <dbReference type="NCBI Taxonomy" id="6604"/>
    <lineage>
        <taxon>Eukaryota</taxon>
        <taxon>Metazoa</taxon>
        <taxon>Spiralia</taxon>
        <taxon>Lophotrochozoa</taxon>
        <taxon>Mollusca</taxon>
        <taxon>Bivalvia</taxon>
        <taxon>Autobranchia</taxon>
        <taxon>Heteroconchia</taxon>
        <taxon>Euheterodonta</taxon>
        <taxon>Imparidentia</taxon>
        <taxon>Neoheterodontei</taxon>
        <taxon>Myida</taxon>
        <taxon>Myoidea</taxon>
        <taxon>Myidae</taxon>
        <taxon>Mya</taxon>
    </lineage>
</organism>
<feature type="region of interest" description="Disordered" evidence="2">
    <location>
        <begin position="29"/>
        <end position="58"/>
    </location>
</feature>